<keyword evidence="1" id="KW-0880">Kelch repeat</keyword>
<keyword evidence="2" id="KW-0677">Repeat</keyword>
<dbReference type="PANTHER" id="PTHR46093:SF18">
    <property type="entry name" value="FIBRONECTIN TYPE-III DOMAIN-CONTAINING PROTEIN"/>
    <property type="match status" value="1"/>
</dbReference>
<dbReference type="InterPro" id="IPR015915">
    <property type="entry name" value="Kelch-typ_b-propeller"/>
</dbReference>
<dbReference type="Gene3D" id="2.120.10.80">
    <property type="entry name" value="Kelch-type beta propeller"/>
    <property type="match status" value="1"/>
</dbReference>
<keyword evidence="6" id="KW-1185">Reference proteome</keyword>
<comment type="caution">
    <text evidence="5">The sequence shown here is derived from an EMBL/GenBank/DDBJ whole genome shotgun (WGS) entry which is preliminary data.</text>
</comment>
<dbReference type="AlphaFoldDB" id="A0A9P6MAS9"/>
<keyword evidence="4" id="KW-0472">Membrane</keyword>
<reference evidence="5" key="1">
    <citation type="journal article" date="2020" name="Fungal Divers.">
        <title>Resolving the Mortierellaceae phylogeny through synthesis of multi-gene phylogenetics and phylogenomics.</title>
        <authorList>
            <person name="Vandepol N."/>
            <person name="Liber J."/>
            <person name="Desiro A."/>
            <person name="Na H."/>
            <person name="Kennedy M."/>
            <person name="Barry K."/>
            <person name="Grigoriev I.V."/>
            <person name="Miller A.N."/>
            <person name="O'Donnell K."/>
            <person name="Stajich J.E."/>
            <person name="Bonito G."/>
        </authorList>
    </citation>
    <scope>NUCLEOTIDE SEQUENCE</scope>
    <source>
        <strain evidence="5">MES-2147</strain>
    </source>
</reference>
<evidence type="ECO:0008006" key="7">
    <source>
        <dbReference type="Google" id="ProtNLM"/>
    </source>
</evidence>
<dbReference type="PANTHER" id="PTHR46093">
    <property type="entry name" value="ACYL-COA-BINDING DOMAIN-CONTAINING PROTEIN 5"/>
    <property type="match status" value="1"/>
</dbReference>
<dbReference type="Proteomes" id="UP000749646">
    <property type="component" value="Unassembled WGS sequence"/>
</dbReference>
<feature type="transmembrane region" description="Helical" evidence="4">
    <location>
        <begin position="314"/>
        <end position="335"/>
    </location>
</feature>
<feature type="compositionally biased region" description="Acidic residues" evidence="3">
    <location>
        <begin position="449"/>
        <end position="464"/>
    </location>
</feature>
<evidence type="ECO:0000256" key="4">
    <source>
        <dbReference type="SAM" id="Phobius"/>
    </source>
</evidence>
<evidence type="ECO:0000256" key="1">
    <source>
        <dbReference type="ARBA" id="ARBA00022441"/>
    </source>
</evidence>
<keyword evidence="4" id="KW-1133">Transmembrane helix</keyword>
<proteinExistence type="predicted"/>
<gene>
    <name evidence="5" type="ORF">BGZ65_009746</name>
</gene>
<keyword evidence="4" id="KW-0812">Transmembrane</keyword>
<protein>
    <recommendedName>
        <fullName evidence="7">Galactose oxidase</fullName>
    </recommendedName>
</protein>
<evidence type="ECO:0000256" key="3">
    <source>
        <dbReference type="SAM" id="MobiDB-lite"/>
    </source>
</evidence>
<dbReference type="Pfam" id="PF24681">
    <property type="entry name" value="Kelch_KLHDC2_KLHL20_DRC7"/>
    <property type="match status" value="1"/>
</dbReference>
<evidence type="ECO:0000256" key="2">
    <source>
        <dbReference type="ARBA" id="ARBA00022737"/>
    </source>
</evidence>
<evidence type="ECO:0000313" key="5">
    <source>
        <dbReference type="EMBL" id="KAF9985815.1"/>
    </source>
</evidence>
<name>A0A9P6MAS9_9FUNG</name>
<feature type="compositionally biased region" description="Polar residues" evidence="3">
    <location>
        <begin position="417"/>
        <end position="428"/>
    </location>
</feature>
<dbReference type="SUPFAM" id="SSF117281">
    <property type="entry name" value="Kelch motif"/>
    <property type="match status" value="1"/>
</dbReference>
<dbReference type="EMBL" id="JAAAHW010003273">
    <property type="protein sequence ID" value="KAF9985815.1"/>
    <property type="molecule type" value="Genomic_DNA"/>
</dbReference>
<accession>A0A9P6MAS9</accession>
<organism evidence="5 6">
    <name type="scientific">Modicella reniformis</name>
    <dbReference type="NCBI Taxonomy" id="1440133"/>
    <lineage>
        <taxon>Eukaryota</taxon>
        <taxon>Fungi</taxon>
        <taxon>Fungi incertae sedis</taxon>
        <taxon>Mucoromycota</taxon>
        <taxon>Mortierellomycotina</taxon>
        <taxon>Mortierellomycetes</taxon>
        <taxon>Mortierellales</taxon>
        <taxon>Mortierellaceae</taxon>
        <taxon>Modicella</taxon>
    </lineage>
</organism>
<feature type="region of interest" description="Disordered" evidence="3">
    <location>
        <begin position="372"/>
        <end position="476"/>
    </location>
</feature>
<feature type="compositionally biased region" description="Basic and acidic residues" evidence="3">
    <location>
        <begin position="436"/>
        <end position="448"/>
    </location>
</feature>
<evidence type="ECO:0000313" key="6">
    <source>
        <dbReference type="Proteomes" id="UP000749646"/>
    </source>
</evidence>
<feature type="compositionally biased region" description="Acidic residues" evidence="3">
    <location>
        <begin position="389"/>
        <end position="409"/>
    </location>
</feature>
<dbReference type="OrthoDB" id="205198at2759"/>
<sequence>MNTWDSIDLVNTTEDLGLDTKLVLATGDWLSPTVAIDYVNFAWYIILQSTAPLRQVILRKDLDSLTSFMSRIDLTENTLTLFPTQLLYEGWKVISILNENAPFVGKDVATLVQDKIIIITGTANSFTPGDMQQAELRGCDHAYVFSTTKNTWTRQDLTVIDNGGMPETREKAALLAVGSKIYMHGGVKSYQTVLNDFWILDTETWIWTRAADGPGPRADHTLLQYHEYLLAVSGMLIVQEHGMCYQIEMISILKTESNIKSLYNSGFDVGRSVPVVSVLPIMAYNTNTSSWTDVIRPTLDAETSFITNITRATIIIGTITFGLVLLVLSVSTHLLRKWNQRSYTKVSENFELNEQQRRAAQSLPSILKRRYLSEDGSSRKPKGQHTEVIFEDDDGYGDDETESNDEGGDEGDRRTQQRSLLSHAQPNPASRPPRRVRIDDRVEHRVLESMDEDGADETDEENEEGQVVVKIPLNGQ</sequence>